<dbReference type="EMBL" id="JBHSGL010000005">
    <property type="protein sequence ID" value="MFC4712331.1"/>
    <property type="molecule type" value="Genomic_DNA"/>
</dbReference>
<keyword evidence="3" id="KW-1185">Reference proteome</keyword>
<comment type="caution">
    <text evidence="2">The sequence shown here is derived from an EMBL/GenBank/DDBJ whole genome shotgun (WGS) entry which is preliminary data.</text>
</comment>
<keyword evidence="1" id="KW-1133">Transmembrane helix</keyword>
<name>A0ABV9MB77_9BACL</name>
<evidence type="ECO:0000313" key="2">
    <source>
        <dbReference type="EMBL" id="MFC4712331.1"/>
    </source>
</evidence>
<accession>A0ABV9MB77</accession>
<keyword evidence="1" id="KW-0472">Membrane</keyword>
<feature type="transmembrane region" description="Helical" evidence="1">
    <location>
        <begin position="132"/>
        <end position="150"/>
    </location>
</feature>
<organism evidence="2 3">
    <name type="scientific">Planococcus dechangensis</name>
    <dbReference type="NCBI Taxonomy" id="1176255"/>
    <lineage>
        <taxon>Bacteria</taxon>
        <taxon>Bacillati</taxon>
        <taxon>Bacillota</taxon>
        <taxon>Bacilli</taxon>
        <taxon>Bacillales</taxon>
        <taxon>Caryophanaceae</taxon>
        <taxon>Planococcus</taxon>
    </lineage>
</organism>
<dbReference type="RefSeq" id="WP_377277449.1">
    <property type="nucleotide sequence ID" value="NZ_JBHSGL010000005.1"/>
</dbReference>
<keyword evidence="1" id="KW-0812">Transmembrane</keyword>
<sequence>MHLVAKISAWLMFRPFLILLFFVNLGGTIYGYIWYGWQLRITEPIFLIFVPDSPTASLFFTIVLGLWIIGKRNRLLEALAFVTLIKYGLWAVVMNLLTLWETGSIGWLGWMLVASHFAMALQAVLYIDHYRFGYLSVALAAVWTLHNDVIDYVFGQMPIYSSLSEYSAQIGYFTFWLSIGCIAFAWFVASLNRHEEPRVSVDPD</sequence>
<dbReference type="Pfam" id="PF07187">
    <property type="entry name" value="DUF1405"/>
    <property type="match status" value="1"/>
</dbReference>
<feature type="transmembrane region" description="Helical" evidence="1">
    <location>
        <begin position="170"/>
        <end position="189"/>
    </location>
</feature>
<protein>
    <submittedName>
        <fullName evidence="2">DUF1405 domain-containing protein</fullName>
    </submittedName>
</protein>
<proteinExistence type="predicted"/>
<dbReference type="PANTHER" id="PTHR40042">
    <property type="entry name" value="HYPOTHETICAL MEMBRANE SPANNING PROTEIN"/>
    <property type="match status" value="1"/>
</dbReference>
<dbReference type="Proteomes" id="UP001595932">
    <property type="component" value="Unassembled WGS sequence"/>
</dbReference>
<evidence type="ECO:0000313" key="3">
    <source>
        <dbReference type="Proteomes" id="UP001595932"/>
    </source>
</evidence>
<feature type="transmembrane region" description="Helical" evidence="1">
    <location>
        <begin position="12"/>
        <end position="33"/>
    </location>
</feature>
<reference evidence="3" key="1">
    <citation type="journal article" date="2019" name="Int. J. Syst. Evol. Microbiol.">
        <title>The Global Catalogue of Microorganisms (GCM) 10K type strain sequencing project: providing services to taxonomists for standard genome sequencing and annotation.</title>
        <authorList>
            <consortium name="The Broad Institute Genomics Platform"/>
            <consortium name="The Broad Institute Genome Sequencing Center for Infectious Disease"/>
            <person name="Wu L."/>
            <person name="Ma J."/>
        </authorList>
    </citation>
    <scope>NUCLEOTIDE SEQUENCE [LARGE SCALE GENOMIC DNA]</scope>
    <source>
        <strain evidence="3">CGMCC 1.12151</strain>
    </source>
</reference>
<evidence type="ECO:0000256" key="1">
    <source>
        <dbReference type="SAM" id="Phobius"/>
    </source>
</evidence>
<feature type="transmembrane region" description="Helical" evidence="1">
    <location>
        <begin position="105"/>
        <end position="125"/>
    </location>
</feature>
<dbReference type="PANTHER" id="PTHR40042:SF1">
    <property type="entry name" value="DUF1405 DOMAIN-CONTAINING PROTEIN"/>
    <property type="match status" value="1"/>
</dbReference>
<feature type="transmembrane region" description="Helical" evidence="1">
    <location>
        <begin position="45"/>
        <end position="68"/>
    </location>
</feature>
<gene>
    <name evidence="2" type="ORF">ACFO5U_05670</name>
</gene>
<feature type="transmembrane region" description="Helical" evidence="1">
    <location>
        <begin position="75"/>
        <end position="93"/>
    </location>
</feature>
<dbReference type="InterPro" id="IPR009845">
    <property type="entry name" value="DUF1405"/>
</dbReference>